<keyword evidence="3" id="KW-1185">Reference proteome</keyword>
<dbReference type="InterPro" id="IPR016186">
    <property type="entry name" value="C-type_lectin-like/link_sf"/>
</dbReference>
<reference evidence="2" key="2">
    <citation type="submission" date="2017-10" db="EMBL/GenBank/DDBJ databases">
        <title>Ladona fulva Genome sequencing and assembly.</title>
        <authorList>
            <person name="Murali S."/>
            <person name="Richards S."/>
            <person name="Bandaranaike D."/>
            <person name="Bellair M."/>
            <person name="Blankenburg K."/>
            <person name="Chao H."/>
            <person name="Dinh H."/>
            <person name="Doddapaneni H."/>
            <person name="Dugan-Rocha S."/>
            <person name="Elkadiri S."/>
            <person name="Gnanaolivu R."/>
            <person name="Hernandez B."/>
            <person name="Skinner E."/>
            <person name="Javaid M."/>
            <person name="Lee S."/>
            <person name="Li M."/>
            <person name="Ming W."/>
            <person name="Munidasa M."/>
            <person name="Muniz J."/>
            <person name="Nguyen L."/>
            <person name="Hughes D."/>
            <person name="Osuji N."/>
            <person name="Pu L.-L."/>
            <person name="Puazo M."/>
            <person name="Qu C."/>
            <person name="Quiroz J."/>
            <person name="Raj R."/>
            <person name="Weissenberger G."/>
            <person name="Xin Y."/>
            <person name="Zou X."/>
            <person name="Han Y."/>
            <person name="Worley K."/>
            <person name="Muzny D."/>
            <person name="Gibbs R."/>
        </authorList>
    </citation>
    <scope>NUCLEOTIDE SEQUENCE</scope>
    <source>
        <strain evidence="2">Sampled in the wild</strain>
    </source>
</reference>
<feature type="coiled-coil region" evidence="1">
    <location>
        <begin position="20"/>
        <end position="72"/>
    </location>
</feature>
<organism evidence="2 3">
    <name type="scientific">Ladona fulva</name>
    <name type="common">Scarce chaser dragonfly</name>
    <name type="synonym">Libellula fulva</name>
    <dbReference type="NCBI Taxonomy" id="123851"/>
    <lineage>
        <taxon>Eukaryota</taxon>
        <taxon>Metazoa</taxon>
        <taxon>Ecdysozoa</taxon>
        <taxon>Arthropoda</taxon>
        <taxon>Hexapoda</taxon>
        <taxon>Insecta</taxon>
        <taxon>Pterygota</taxon>
        <taxon>Palaeoptera</taxon>
        <taxon>Odonata</taxon>
        <taxon>Epiprocta</taxon>
        <taxon>Anisoptera</taxon>
        <taxon>Libelluloidea</taxon>
        <taxon>Libellulidae</taxon>
        <taxon>Ladona</taxon>
    </lineage>
</organism>
<gene>
    <name evidence="2" type="ORF">J437_LFUL018309</name>
</gene>
<comment type="caution">
    <text evidence="2">The sequence shown here is derived from an EMBL/GenBank/DDBJ whole genome shotgun (WGS) entry which is preliminary data.</text>
</comment>
<keyword evidence="1" id="KW-0175">Coiled coil</keyword>
<protein>
    <recommendedName>
        <fullName evidence="4">C-type lectin domain-containing protein</fullName>
    </recommendedName>
</protein>
<dbReference type="Gene3D" id="3.10.100.10">
    <property type="entry name" value="Mannose-Binding Protein A, subunit A"/>
    <property type="match status" value="1"/>
</dbReference>
<accession>A0A8K0KMV4</accession>
<sequence>MGSLRSSVEEGFKRLESNFNDEIRNLNSSVERRMTSLMEEINKWWSSVETKLASQEDEIKRLRLNLENQTQFNIITKNGYQLLPGLGYYKYFETHESFETARRICEKEKTHLAILNSAEEADALAHLAGKLAEDSYERLSMRLDIRSGRMATQMQLSRRPVCFMPQNPVKLLFTNALMCLFIFAPSAAL</sequence>
<evidence type="ECO:0000313" key="2">
    <source>
        <dbReference type="EMBL" id="KAG8238246.1"/>
    </source>
</evidence>
<dbReference type="InterPro" id="IPR016187">
    <property type="entry name" value="CTDL_fold"/>
</dbReference>
<evidence type="ECO:0000256" key="1">
    <source>
        <dbReference type="SAM" id="Coils"/>
    </source>
</evidence>
<proteinExistence type="predicted"/>
<dbReference type="SUPFAM" id="SSF56436">
    <property type="entry name" value="C-type lectin-like"/>
    <property type="match status" value="1"/>
</dbReference>
<evidence type="ECO:0008006" key="4">
    <source>
        <dbReference type="Google" id="ProtNLM"/>
    </source>
</evidence>
<dbReference type="AlphaFoldDB" id="A0A8K0KMV4"/>
<evidence type="ECO:0000313" key="3">
    <source>
        <dbReference type="Proteomes" id="UP000792457"/>
    </source>
</evidence>
<dbReference type="Proteomes" id="UP000792457">
    <property type="component" value="Unassembled WGS sequence"/>
</dbReference>
<dbReference type="OrthoDB" id="7357196at2759"/>
<reference evidence="2" key="1">
    <citation type="submission" date="2013-04" db="EMBL/GenBank/DDBJ databases">
        <authorList>
            <person name="Qu J."/>
            <person name="Murali S.C."/>
            <person name="Bandaranaike D."/>
            <person name="Bellair M."/>
            <person name="Blankenburg K."/>
            <person name="Chao H."/>
            <person name="Dinh H."/>
            <person name="Doddapaneni H."/>
            <person name="Downs B."/>
            <person name="Dugan-Rocha S."/>
            <person name="Elkadiri S."/>
            <person name="Gnanaolivu R.D."/>
            <person name="Hernandez B."/>
            <person name="Javaid M."/>
            <person name="Jayaseelan J.C."/>
            <person name="Lee S."/>
            <person name="Li M."/>
            <person name="Ming W."/>
            <person name="Munidasa M."/>
            <person name="Muniz J."/>
            <person name="Nguyen L."/>
            <person name="Ongeri F."/>
            <person name="Osuji N."/>
            <person name="Pu L.-L."/>
            <person name="Puazo M."/>
            <person name="Qu C."/>
            <person name="Quiroz J."/>
            <person name="Raj R."/>
            <person name="Weissenberger G."/>
            <person name="Xin Y."/>
            <person name="Zou X."/>
            <person name="Han Y."/>
            <person name="Richards S."/>
            <person name="Worley K."/>
            <person name="Muzny D."/>
            <person name="Gibbs R."/>
        </authorList>
    </citation>
    <scope>NUCLEOTIDE SEQUENCE</scope>
    <source>
        <strain evidence="2">Sampled in the wild</strain>
    </source>
</reference>
<dbReference type="CDD" id="cd00037">
    <property type="entry name" value="CLECT"/>
    <property type="match status" value="1"/>
</dbReference>
<dbReference type="EMBL" id="KZ309312">
    <property type="protein sequence ID" value="KAG8238246.1"/>
    <property type="molecule type" value="Genomic_DNA"/>
</dbReference>
<name>A0A8K0KMV4_LADFU</name>